<feature type="domain" description="Peptidase S1" evidence="10">
    <location>
        <begin position="28"/>
        <end position="253"/>
    </location>
</feature>
<dbReference type="Gene3D" id="2.40.10.10">
    <property type="entry name" value="Trypsin-like serine proteases"/>
    <property type="match status" value="1"/>
</dbReference>
<dbReference type="PROSITE" id="PS00134">
    <property type="entry name" value="TRYPSIN_HIS"/>
    <property type="match status" value="1"/>
</dbReference>
<evidence type="ECO:0000256" key="7">
    <source>
        <dbReference type="ARBA" id="ARBA00023157"/>
    </source>
</evidence>
<evidence type="ECO:0000256" key="2">
    <source>
        <dbReference type="ARBA" id="ARBA00007664"/>
    </source>
</evidence>
<dbReference type="PANTHER" id="PTHR24264">
    <property type="entry name" value="TRYPSIN-RELATED"/>
    <property type="match status" value="1"/>
</dbReference>
<dbReference type="InterPro" id="IPR001314">
    <property type="entry name" value="Peptidase_S1A"/>
</dbReference>
<evidence type="ECO:0000256" key="1">
    <source>
        <dbReference type="ARBA" id="ARBA00004613"/>
    </source>
</evidence>
<dbReference type="InterPro" id="IPR001254">
    <property type="entry name" value="Trypsin_dom"/>
</dbReference>
<keyword evidence="12" id="KW-1185">Reference proteome</keyword>
<comment type="subcellular location">
    <subcellularLocation>
        <location evidence="1">Secreted</location>
    </subcellularLocation>
</comment>
<dbReference type="InterPro" id="IPR009003">
    <property type="entry name" value="Peptidase_S1_PA"/>
</dbReference>
<reference evidence="11" key="1">
    <citation type="submission" date="2025-08" db="UniProtKB">
        <authorList>
            <consortium name="Ensembl"/>
        </authorList>
    </citation>
    <scope>IDENTIFICATION</scope>
</reference>
<dbReference type="InterPro" id="IPR018114">
    <property type="entry name" value="TRYPSIN_HIS"/>
</dbReference>
<dbReference type="GO" id="GO:0004252">
    <property type="term" value="F:serine-type endopeptidase activity"/>
    <property type="evidence" value="ECO:0007669"/>
    <property type="project" value="InterPro"/>
</dbReference>
<dbReference type="AlphaFoldDB" id="A0A8C4R3E0"/>
<dbReference type="GO" id="GO:0005615">
    <property type="term" value="C:extracellular space"/>
    <property type="evidence" value="ECO:0007669"/>
    <property type="project" value="TreeGrafter"/>
</dbReference>
<dbReference type="PROSITE" id="PS00135">
    <property type="entry name" value="TRYPSIN_SER"/>
    <property type="match status" value="1"/>
</dbReference>
<organism evidence="11 12">
    <name type="scientific">Eptatretus burgeri</name>
    <name type="common">Inshore hagfish</name>
    <dbReference type="NCBI Taxonomy" id="7764"/>
    <lineage>
        <taxon>Eukaryota</taxon>
        <taxon>Metazoa</taxon>
        <taxon>Chordata</taxon>
        <taxon>Craniata</taxon>
        <taxon>Vertebrata</taxon>
        <taxon>Cyclostomata</taxon>
        <taxon>Myxini</taxon>
        <taxon>Myxiniformes</taxon>
        <taxon>Myxinidae</taxon>
        <taxon>Eptatretinae</taxon>
        <taxon>Eptatretus</taxon>
    </lineage>
</organism>
<feature type="chain" id="PRO_5034983184" description="Peptidase S1 domain-containing protein" evidence="9">
    <location>
        <begin position="24"/>
        <end position="321"/>
    </location>
</feature>
<keyword evidence="3" id="KW-0964">Secreted</keyword>
<dbReference type="CDD" id="cd00190">
    <property type="entry name" value="Tryp_SPc"/>
    <property type="match status" value="1"/>
</dbReference>
<keyword evidence="7" id="KW-1015">Disulfide bond</keyword>
<protein>
    <recommendedName>
        <fullName evidence="10">Peptidase S1 domain-containing protein</fullName>
    </recommendedName>
</protein>
<dbReference type="Ensembl" id="ENSEBUT00000024350.1">
    <property type="protein sequence ID" value="ENSEBUP00000023772.1"/>
    <property type="gene ID" value="ENSEBUG00000014649.1"/>
</dbReference>
<dbReference type="Pfam" id="PF00089">
    <property type="entry name" value="Trypsin"/>
    <property type="match status" value="1"/>
</dbReference>
<evidence type="ECO:0000256" key="6">
    <source>
        <dbReference type="ARBA" id="ARBA00022825"/>
    </source>
</evidence>
<evidence type="ECO:0000313" key="12">
    <source>
        <dbReference type="Proteomes" id="UP000694388"/>
    </source>
</evidence>
<sequence length="321" mass="36243">MIQIKEQVYQLFLLFCAAGHVSTLQYKVYGGRSCNPHSQPWQASMVDRKGTHVCGAVLISHQWALTAAHCLKRKSFGRSITLLLGKHRVRSSEPKSEQRVLVDQHIRHPDYDPETLDHDLALLHLATPARLSQDIQPVTLPHCPGHNRQMCTVSGWGLSEEGYPDELQCLQVPILQRNVCQKSYGSMFSSSMMCAGYLEGSRDACKGDSGGPLVCDEKLQGIVSWGEGCSEEDKPGVYAKVHSAMPWIKKIIEEPRTEDHIEHSGSRPKPDEIYPDITASLKKCLEQSKRFGHRCFFPFRRQRLKPTYFHKQYFGKPLTAG</sequence>
<keyword evidence="6 8" id="KW-0720">Serine protease</keyword>
<reference evidence="11" key="2">
    <citation type="submission" date="2025-09" db="UniProtKB">
        <authorList>
            <consortium name="Ensembl"/>
        </authorList>
    </citation>
    <scope>IDENTIFICATION</scope>
</reference>
<evidence type="ECO:0000256" key="8">
    <source>
        <dbReference type="RuleBase" id="RU363034"/>
    </source>
</evidence>
<dbReference type="GeneTree" id="ENSGT01050000244883"/>
<keyword evidence="5 8" id="KW-0378">Hydrolase</keyword>
<name>A0A8C4R3E0_EPTBU</name>
<evidence type="ECO:0000256" key="9">
    <source>
        <dbReference type="SAM" id="SignalP"/>
    </source>
</evidence>
<dbReference type="GO" id="GO:0006508">
    <property type="term" value="P:proteolysis"/>
    <property type="evidence" value="ECO:0007669"/>
    <property type="project" value="UniProtKB-KW"/>
</dbReference>
<dbReference type="PANTHER" id="PTHR24264:SF65">
    <property type="entry name" value="SRCR DOMAIN-CONTAINING PROTEIN"/>
    <property type="match status" value="1"/>
</dbReference>
<dbReference type="PRINTS" id="PR00722">
    <property type="entry name" value="CHYMOTRYPSIN"/>
</dbReference>
<evidence type="ECO:0000256" key="3">
    <source>
        <dbReference type="ARBA" id="ARBA00022525"/>
    </source>
</evidence>
<dbReference type="Proteomes" id="UP000694388">
    <property type="component" value="Unplaced"/>
</dbReference>
<dbReference type="PROSITE" id="PS50240">
    <property type="entry name" value="TRYPSIN_DOM"/>
    <property type="match status" value="1"/>
</dbReference>
<evidence type="ECO:0000313" key="11">
    <source>
        <dbReference type="Ensembl" id="ENSEBUP00000023772.1"/>
    </source>
</evidence>
<dbReference type="FunFam" id="2.40.10.10:FF:000077">
    <property type="entry name" value="Predicted protein"/>
    <property type="match status" value="1"/>
</dbReference>
<evidence type="ECO:0000259" key="10">
    <source>
        <dbReference type="PROSITE" id="PS50240"/>
    </source>
</evidence>
<evidence type="ECO:0000256" key="5">
    <source>
        <dbReference type="ARBA" id="ARBA00022801"/>
    </source>
</evidence>
<feature type="signal peptide" evidence="9">
    <location>
        <begin position="1"/>
        <end position="23"/>
    </location>
</feature>
<dbReference type="InterPro" id="IPR043504">
    <property type="entry name" value="Peptidase_S1_PA_chymotrypsin"/>
</dbReference>
<dbReference type="InterPro" id="IPR033116">
    <property type="entry name" value="TRYPSIN_SER"/>
</dbReference>
<keyword evidence="4 8" id="KW-0645">Protease</keyword>
<proteinExistence type="inferred from homology"/>
<keyword evidence="9" id="KW-0732">Signal</keyword>
<dbReference type="InterPro" id="IPR050127">
    <property type="entry name" value="Serine_Proteases_S1"/>
</dbReference>
<accession>A0A8C4R3E0</accession>
<comment type="similarity">
    <text evidence="2">Belongs to the peptidase S1 family.</text>
</comment>
<dbReference type="SMART" id="SM00020">
    <property type="entry name" value="Tryp_SPc"/>
    <property type="match status" value="1"/>
</dbReference>
<dbReference type="SUPFAM" id="SSF50494">
    <property type="entry name" value="Trypsin-like serine proteases"/>
    <property type="match status" value="1"/>
</dbReference>
<evidence type="ECO:0000256" key="4">
    <source>
        <dbReference type="ARBA" id="ARBA00022670"/>
    </source>
</evidence>